<dbReference type="EMBL" id="CAJHJT010000056">
    <property type="protein sequence ID" value="CAD7011563.1"/>
    <property type="molecule type" value="Genomic_DNA"/>
</dbReference>
<reference evidence="2" key="1">
    <citation type="submission" date="2020-11" db="EMBL/GenBank/DDBJ databases">
        <authorList>
            <person name="Whitehead M."/>
        </authorList>
    </citation>
    <scope>NUCLEOTIDE SEQUENCE</scope>
    <source>
        <strain evidence="2">EGII</strain>
    </source>
</reference>
<evidence type="ECO:0000256" key="1">
    <source>
        <dbReference type="SAM" id="MobiDB-lite"/>
    </source>
</evidence>
<protein>
    <submittedName>
        <fullName evidence="2">(Mediterranean fruit fly) hypothetical protein</fullName>
    </submittedName>
</protein>
<sequence length="351" mass="39889">MRERSHTTPRRRGPKMPLPTPRREHYDEQLEISESPYYTIDNTEDIYGTTLLPSQRCYVDPWDLENYDYVRKKLSSTPVRTSPEPYYDTSLSTSPYHMLRSPHSELHADLPMAPPRRLAATMPRNRRRSNWNDSCQLDCCASPMPMLQRRRYEDTPSELYGVGRDKYEDYISHMMMNLEAEEDVYTGYGGISSSSSTELHSSIGEEHYQSSTMISRKTSGYDALTPRCSRPSFNKPAPQLEFPAPPSLPPPPSSCAYSNTYATLPYCSVSECYDCSLIYGTSPALYGFSSGSEESGIKGNTLYGSTMGRRPPSSLYSGIYGHKFGLSKKGLLQIDYSCSWNDLDRIMGRHY</sequence>
<organism evidence="2 3">
    <name type="scientific">Ceratitis capitata</name>
    <name type="common">Mediterranean fruit fly</name>
    <name type="synonym">Tephritis capitata</name>
    <dbReference type="NCBI Taxonomy" id="7213"/>
    <lineage>
        <taxon>Eukaryota</taxon>
        <taxon>Metazoa</taxon>
        <taxon>Ecdysozoa</taxon>
        <taxon>Arthropoda</taxon>
        <taxon>Hexapoda</taxon>
        <taxon>Insecta</taxon>
        <taxon>Pterygota</taxon>
        <taxon>Neoptera</taxon>
        <taxon>Endopterygota</taxon>
        <taxon>Diptera</taxon>
        <taxon>Brachycera</taxon>
        <taxon>Muscomorpha</taxon>
        <taxon>Tephritoidea</taxon>
        <taxon>Tephritidae</taxon>
        <taxon>Ceratitis</taxon>
        <taxon>Ceratitis</taxon>
    </lineage>
</organism>
<dbReference type="KEGG" id="ccat:101452694"/>
<dbReference type="OrthoDB" id="6630968at2759"/>
<name>A0A811VBE9_CERCA</name>
<accession>A0A811VBE9</accession>
<dbReference type="AlphaFoldDB" id="A0A811VBE9"/>
<dbReference type="Proteomes" id="UP000606786">
    <property type="component" value="Unassembled WGS sequence"/>
</dbReference>
<proteinExistence type="predicted"/>
<gene>
    <name evidence="2" type="ORF">CCAP1982_LOCUS19651</name>
</gene>
<feature type="region of interest" description="Disordered" evidence="1">
    <location>
        <begin position="1"/>
        <end position="25"/>
    </location>
</feature>
<evidence type="ECO:0000313" key="3">
    <source>
        <dbReference type="Proteomes" id="UP000606786"/>
    </source>
</evidence>
<evidence type="ECO:0000313" key="2">
    <source>
        <dbReference type="EMBL" id="CAD7011563.1"/>
    </source>
</evidence>
<comment type="caution">
    <text evidence="2">The sequence shown here is derived from an EMBL/GenBank/DDBJ whole genome shotgun (WGS) entry which is preliminary data.</text>
</comment>
<keyword evidence="3" id="KW-1185">Reference proteome</keyword>